<dbReference type="GO" id="GO:0003824">
    <property type="term" value="F:catalytic activity"/>
    <property type="evidence" value="ECO:0007669"/>
    <property type="project" value="InterPro"/>
</dbReference>
<dbReference type="InterPro" id="IPR003696">
    <property type="entry name" value="Carbtransf_dom"/>
</dbReference>
<dbReference type="InterPro" id="IPR031730">
    <property type="entry name" value="Carbam_trans_C"/>
</dbReference>
<dbReference type="PANTHER" id="PTHR34847:SF1">
    <property type="entry name" value="NODULATION PROTEIN U"/>
    <property type="match status" value="1"/>
</dbReference>
<feature type="domain" description="Carbamoyltransferase" evidence="2">
    <location>
        <begin position="236"/>
        <end position="304"/>
    </location>
</feature>
<evidence type="ECO:0000313" key="4">
    <source>
        <dbReference type="EMBL" id="CAE7351062.1"/>
    </source>
</evidence>
<accession>A0A812PH93</accession>
<dbReference type="Pfam" id="PF02543">
    <property type="entry name" value="Carbam_trans_N"/>
    <property type="match status" value="1"/>
</dbReference>
<dbReference type="InterPro" id="IPR038152">
    <property type="entry name" value="Carbam_trans_C_sf"/>
</dbReference>
<organism evidence="4 5">
    <name type="scientific">Symbiodinium pilosum</name>
    <name type="common">Dinoflagellate</name>
    <dbReference type="NCBI Taxonomy" id="2952"/>
    <lineage>
        <taxon>Eukaryota</taxon>
        <taxon>Sar</taxon>
        <taxon>Alveolata</taxon>
        <taxon>Dinophyceae</taxon>
        <taxon>Suessiales</taxon>
        <taxon>Symbiodiniaceae</taxon>
        <taxon>Symbiodinium</taxon>
    </lineage>
</organism>
<dbReference type="AlphaFoldDB" id="A0A812PH93"/>
<feature type="domain" description="Carbamoyltransferase C-terminal" evidence="3">
    <location>
        <begin position="365"/>
        <end position="469"/>
    </location>
</feature>
<evidence type="ECO:0000313" key="5">
    <source>
        <dbReference type="Proteomes" id="UP000649617"/>
    </source>
</evidence>
<keyword evidence="5" id="KW-1185">Reference proteome</keyword>
<evidence type="ECO:0000259" key="3">
    <source>
        <dbReference type="Pfam" id="PF16861"/>
    </source>
</evidence>
<comment type="similarity">
    <text evidence="1">Belongs to the NodU/CmcH family.</text>
</comment>
<reference evidence="4" key="1">
    <citation type="submission" date="2021-02" db="EMBL/GenBank/DDBJ databases">
        <authorList>
            <person name="Dougan E. K."/>
            <person name="Rhodes N."/>
            <person name="Thang M."/>
            <person name="Chan C."/>
        </authorList>
    </citation>
    <scope>NUCLEOTIDE SEQUENCE</scope>
</reference>
<sequence length="479" mass="52807">MVGFGLRLKTHFTWLPRVVELVFTVREWRNVNHHEAHALMGYFSSPFRSALVLSYDGGGNDGVFNVFLAQGMGLCGQELWRIARKPLNLGYLAEQGEQGVGYHRLASYLPQVTGASEIGIAACAALEKVSTLSCILRAYPQKVYGEDAEGDWINLKYNFGDSLALTFAGKLMGYSGLAQPSEEAGCVSFGRTHGSGILADQVPRAMLEKICESEFGCQTAVPSIPASCLTHQNCKVMTEYLDELVRNKISVEGIVITGGCALNVIVNQLIRDTLTEATSEQPNLSKPQEVYVPPAPNDSGLTVGGIWSVSPPTGARQKLQYLGFRLWDVEALDATAHERGARRLSELGGVDFLAQLLADPEGKRPILAVVRGRQEFGPRALGHRSLLAVPDSRKLRDRMNRLKFRQWYRPVAPMIAEEALEEVFGHRYLSPSMEFAPKVREEVLERFPALAHFDGTARHQSVSRGDEPWVLVAALARRS</sequence>
<dbReference type="OrthoDB" id="10008814at2759"/>
<dbReference type="Gene3D" id="3.90.870.20">
    <property type="entry name" value="Carbamoyltransferase, C-terminal domain"/>
    <property type="match status" value="1"/>
</dbReference>
<dbReference type="InterPro" id="IPR051338">
    <property type="entry name" value="NodU/CmcH_Carbamoyltrnsfr"/>
</dbReference>
<proteinExistence type="inferred from homology"/>
<dbReference type="EMBL" id="CAJNIZ010013570">
    <property type="protein sequence ID" value="CAE7351062.1"/>
    <property type="molecule type" value="Genomic_DNA"/>
</dbReference>
<name>A0A812PH93_SYMPI</name>
<evidence type="ECO:0000259" key="2">
    <source>
        <dbReference type="Pfam" id="PF02543"/>
    </source>
</evidence>
<dbReference type="Gene3D" id="3.30.420.40">
    <property type="match status" value="1"/>
</dbReference>
<dbReference type="PANTHER" id="PTHR34847">
    <property type="entry name" value="NODULATION PROTEIN U"/>
    <property type="match status" value="1"/>
</dbReference>
<protein>
    <submittedName>
        <fullName evidence="4">NodU protein</fullName>
    </submittedName>
</protein>
<gene>
    <name evidence="4" type="primary">nodU</name>
    <name evidence="4" type="ORF">SPIL2461_LOCUS8334</name>
</gene>
<comment type="caution">
    <text evidence="4">The sequence shown here is derived from an EMBL/GenBank/DDBJ whole genome shotgun (WGS) entry which is preliminary data.</text>
</comment>
<dbReference type="Proteomes" id="UP000649617">
    <property type="component" value="Unassembled WGS sequence"/>
</dbReference>
<dbReference type="Pfam" id="PF16861">
    <property type="entry name" value="Carbam_trans_C"/>
    <property type="match status" value="1"/>
</dbReference>
<evidence type="ECO:0000256" key="1">
    <source>
        <dbReference type="ARBA" id="ARBA00006129"/>
    </source>
</evidence>